<dbReference type="Proteomes" id="UP000070089">
    <property type="component" value="Unassembled WGS sequence"/>
</dbReference>
<evidence type="ECO:0000256" key="7">
    <source>
        <dbReference type="ARBA" id="ARBA00048782"/>
    </source>
</evidence>
<dbReference type="InterPro" id="IPR002569">
    <property type="entry name" value="Met_Sox_Rdtase_MsrA_dom"/>
</dbReference>
<evidence type="ECO:0000256" key="4">
    <source>
        <dbReference type="ARBA" id="ARBA00030273"/>
    </source>
</evidence>
<evidence type="ECO:0000313" key="9">
    <source>
        <dbReference type="EMBL" id="KWX12083.1"/>
    </source>
</evidence>
<dbReference type="EMBL" id="JXTI01000136">
    <property type="protein sequence ID" value="KWX12083.1"/>
    <property type="molecule type" value="Genomic_DNA"/>
</dbReference>
<dbReference type="HAMAP" id="MF_01401">
    <property type="entry name" value="MsrA"/>
    <property type="match status" value="1"/>
</dbReference>
<evidence type="ECO:0000313" key="10">
    <source>
        <dbReference type="Proteomes" id="UP000070089"/>
    </source>
</evidence>
<comment type="catalytic activity">
    <reaction evidence="6">
        <text>L-methionyl-[protein] + [thioredoxin]-disulfide + H2O = L-methionyl-(S)-S-oxide-[protein] + [thioredoxin]-dithiol</text>
        <dbReference type="Rhea" id="RHEA:14217"/>
        <dbReference type="Rhea" id="RHEA-COMP:10698"/>
        <dbReference type="Rhea" id="RHEA-COMP:10700"/>
        <dbReference type="Rhea" id="RHEA-COMP:12313"/>
        <dbReference type="Rhea" id="RHEA-COMP:12315"/>
        <dbReference type="ChEBI" id="CHEBI:15377"/>
        <dbReference type="ChEBI" id="CHEBI:16044"/>
        <dbReference type="ChEBI" id="CHEBI:29950"/>
        <dbReference type="ChEBI" id="CHEBI:44120"/>
        <dbReference type="ChEBI" id="CHEBI:50058"/>
        <dbReference type="EC" id="1.8.4.11"/>
    </reaction>
</comment>
<dbReference type="Pfam" id="PF01625">
    <property type="entry name" value="PMSR"/>
    <property type="match status" value="2"/>
</dbReference>
<evidence type="ECO:0000256" key="2">
    <source>
        <dbReference type="ARBA" id="ARBA00012502"/>
    </source>
</evidence>
<comment type="catalytic activity">
    <reaction evidence="7">
        <text>[thioredoxin]-disulfide + L-methionine + H2O = L-methionine (S)-S-oxide + [thioredoxin]-dithiol</text>
        <dbReference type="Rhea" id="RHEA:19993"/>
        <dbReference type="Rhea" id="RHEA-COMP:10698"/>
        <dbReference type="Rhea" id="RHEA-COMP:10700"/>
        <dbReference type="ChEBI" id="CHEBI:15377"/>
        <dbReference type="ChEBI" id="CHEBI:29950"/>
        <dbReference type="ChEBI" id="CHEBI:50058"/>
        <dbReference type="ChEBI" id="CHEBI:57844"/>
        <dbReference type="ChEBI" id="CHEBI:58772"/>
        <dbReference type="EC" id="1.8.4.11"/>
    </reaction>
</comment>
<dbReference type="PANTHER" id="PTHR42799:SF2">
    <property type="entry name" value="MITOCHONDRIAL PEPTIDE METHIONINE SULFOXIDE REDUCTASE"/>
    <property type="match status" value="1"/>
</dbReference>
<accession>A0A132NPP8</accession>
<evidence type="ECO:0000256" key="6">
    <source>
        <dbReference type="ARBA" id="ARBA00047806"/>
    </source>
</evidence>
<dbReference type="InterPro" id="IPR050162">
    <property type="entry name" value="MsrA_MetSO_reductase"/>
</dbReference>
<dbReference type="NCBIfam" id="TIGR00401">
    <property type="entry name" value="msrA"/>
    <property type="match status" value="1"/>
</dbReference>
<comment type="caution">
    <text evidence="9">The sequence shown here is derived from an EMBL/GenBank/DDBJ whole genome shotgun (WGS) entry which is preliminary data.</text>
</comment>
<feature type="domain" description="Peptide methionine sulphoxide reductase MsrA" evidence="8">
    <location>
        <begin position="94"/>
        <end position="209"/>
    </location>
</feature>
<evidence type="ECO:0000259" key="8">
    <source>
        <dbReference type="Pfam" id="PF01625"/>
    </source>
</evidence>
<dbReference type="InterPro" id="IPR036509">
    <property type="entry name" value="Met_Sox_Rdtase_MsrA_sf"/>
</dbReference>
<sequence length="223" mass="24967">MRSATRVVQSNCISKRCRREFKMDAMQKESRRTRHIVLAGGCFWGLQALIDSFRGICSTFVGYANAQEKTSPGSVEGQTVPFLKAADIPTCGLSYQAVCSGTTDAAEAVAVEYDEQVIKLDDILSIFFAAIDPTSKNYQGNDVGTQYRSGIYCLPCEREDIRVIEKKMQEVQLSYKKPIVTEVAELRNYSVAEENHQKYLANRPGGYCHIDVSATRERFAHLL</sequence>
<reference evidence="9 10" key="1">
    <citation type="journal article" date="2015" name="Mol. Biochem. Parasitol.">
        <title>Identification of polymorphic genes for use in assemblage B genotyping assays through comparative genomics of multiple assemblage B Giardia duodenalis isolates.</title>
        <authorList>
            <person name="Wielinga C."/>
            <person name="Thompson R.C."/>
            <person name="Monis P."/>
            <person name="Ryan U."/>
        </authorList>
    </citation>
    <scope>NUCLEOTIDE SEQUENCE [LARGE SCALE GENOMIC DNA]</scope>
    <source>
        <strain evidence="9 10">BAH15c1</strain>
    </source>
</reference>
<dbReference type="GO" id="GO:0005737">
    <property type="term" value="C:cytoplasm"/>
    <property type="evidence" value="ECO:0007669"/>
    <property type="project" value="TreeGrafter"/>
</dbReference>
<proteinExistence type="inferred from homology"/>
<dbReference type="PANTHER" id="PTHR42799">
    <property type="entry name" value="MITOCHONDRIAL PEPTIDE METHIONINE SULFOXIDE REDUCTASE"/>
    <property type="match status" value="1"/>
</dbReference>
<evidence type="ECO:0000256" key="1">
    <source>
        <dbReference type="ARBA" id="ARBA00005591"/>
    </source>
</evidence>
<evidence type="ECO:0000256" key="5">
    <source>
        <dbReference type="ARBA" id="ARBA00030643"/>
    </source>
</evidence>
<dbReference type="VEuPathDB" id="GiardiaDB:QR46_3926"/>
<dbReference type="OrthoDB" id="77405at2759"/>
<comment type="similarity">
    <text evidence="1">Belongs to the MsrA Met sulfoxide reductase family.</text>
</comment>
<organism evidence="9 10">
    <name type="scientific">Giardia duodenalis assemblage B</name>
    <dbReference type="NCBI Taxonomy" id="1394984"/>
    <lineage>
        <taxon>Eukaryota</taxon>
        <taxon>Metamonada</taxon>
        <taxon>Diplomonadida</taxon>
        <taxon>Hexamitidae</taxon>
        <taxon>Giardiinae</taxon>
        <taxon>Giardia</taxon>
    </lineage>
</organism>
<gene>
    <name evidence="9" type="ORF">QR46_3926</name>
</gene>
<evidence type="ECO:0000256" key="3">
    <source>
        <dbReference type="ARBA" id="ARBA00023002"/>
    </source>
</evidence>
<dbReference type="GO" id="GO:0034599">
    <property type="term" value="P:cellular response to oxidative stress"/>
    <property type="evidence" value="ECO:0007669"/>
    <property type="project" value="TreeGrafter"/>
</dbReference>
<keyword evidence="3" id="KW-0560">Oxidoreductase</keyword>
<name>A0A132NPP8_GIAIN</name>
<dbReference type="SUPFAM" id="SSF55068">
    <property type="entry name" value="Peptide methionine sulfoxide reductase"/>
    <property type="match status" value="1"/>
</dbReference>
<dbReference type="AlphaFoldDB" id="A0A132NPP8"/>
<feature type="domain" description="Peptide methionine sulphoxide reductase MsrA" evidence="8">
    <location>
        <begin position="36"/>
        <end position="70"/>
    </location>
</feature>
<protein>
    <recommendedName>
        <fullName evidence="2">peptide-methionine (S)-S-oxide reductase</fullName>
        <ecNumber evidence="2">1.8.4.11</ecNumber>
    </recommendedName>
    <alternativeName>
        <fullName evidence="5">Peptide-methionine (S)-S-oxide reductase</fullName>
    </alternativeName>
    <alternativeName>
        <fullName evidence="4">Protein-methionine-S-oxide reductase</fullName>
    </alternativeName>
</protein>
<dbReference type="EC" id="1.8.4.11" evidence="2"/>
<dbReference type="GO" id="GO:0008113">
    <property type="term" value="F:peptide-methionine (S)-S-oxide reductase activity"/>
    <property type="evidence" value="ECO:0007669"/>
    <property type="project" value="UniProtKB-EC"/>
</dbReference>
<dbReference type="Gene3D" id="3.30.1060.10">
    <property type="entry name" value="Peptide methionine sulphoxide reductase MsrA"/>
    <property type="match status" value="1"/>
</dbReference>